<evidence type="ECO:0000313" key="3">
    <source>
        <dbReference type="EMBL" id="KAF5342700.1"/>
    </source>
</evidence>
<evidence type="ECO:0000256" key="1">
    <source>
        <dbReference type="RuleBase" id="RU000487"/>
    </source>
</evidence>
<dbReference type="Gene3D" id="3.30.420.40">
    <property type="match status" value="2"/>
</dbReference>
<dbReference type="Proteomes" id="UP000541558">
    <property type="component" value="Unassembled WGS sequence"/>
</dbReference>
<dbReference type="InterPro" id="IPR043129">
    <property type="entry name" value="ATPase_NBD"/>
</dbReference>
<comment type="similarity">
    <text evidence="1">Belongs to the actin family.</text>
</comment>
<feature type="region of interest" description="Disordered" evidence="2">
    <location>
        <begin position="571"/>
        <end position="638"/>
    </location>
</feature>
<comment type="caution">
    <text evidence="3">The sequence shown here is derived from an EMBL/GenBank/DDBJ whole genome shotgun (WGS) entry which is preliminary data.</text>
</comment>
<evidence type="ECO:0000256" key="2">
    <source>
        <dbReference type="SAM" id="MobiDB-lite"/>
    </source>
</evidence>
<dbReference type="SUPFAM" id="SSF53067">
    <property type="entry name" value="Actin-like ATPase domain"/>
    <property type="match status" value="2"/>
</dbReference>
<reference evidence="3 4" key="1">
    <citation type="journal article" date="2020" name="ISME J.">
        <title>Uncovering the hidden diversity of litter-decomposition mechanisms in mushroom-forming fungi.</title>
        <authorList>
            <person name="Floudas D."/>
            <person name="Bentzer J."/>
            <person name="Ahren D."/>
            <person name="Johansson T."/>
            <person name="Persson P."/>
            <person name="Tunlid A."/>
        </authorList>
    </citation>
    <scope>NUCLEOTIDE SEQUENCE [LARGE SCALE GENOMIC DNA]</scope>
    <source>
        <strain evidence="3 4">CBS 175.51</strain>
    </source>
</reference>
<protein>
    <recommendedName>
        <fullName evidence="5">Actin-related protein 10</fullName>
    </recommendedName>
</protein>
<evidence type="ECO:0000313" key="4">
    <source>
        <dbReference type="Proteomes" id="UP000541558"/>
    </source>
</evidence>
<feature type="compositionally biased region" description="Polar residues" evidence="2">
    <location>
        <begin position="1"/>
        <end position="10"/>
    </location>
</feature>
<keyword evidence="4" id="KW-1185">Reference proteome</keyword>
<name>A0A8H5FMK3_9AGAR</name>
<feature type="compositionally biased region" description="Polar residues" evidence="2">
    <location>
        <begin position="627"/>
        <end position="638"/>
    </location>
</feature>
<dbReference type="OrthoDB" id="337660at2759"/>
<dbReference type="Pfam" id="PF00022">
    <property type="entry name" value="Actin"/>
    <property type="match status" value="1"/>
</dbReference>
<organism evidence="3 4">
    <name type="scientific">Ephemerocybe angulata</name>
    <dbReference type="NCBI Taxonomy" id="980116"/>
    <lineage>
        <taxon>Eukaryota</taxon>
        <taxon>Fungi</taxon>
        <taxon>Dikarya</taxon>
        <taxon>Basidiomycota</taxon>
        <taxon>Agaricomycotina</taxon>
        <taxon>Agaricomycetes</taxon>
        <taxon>Agaricomycetidae</taxon>
        <taxon>Agaricales</taxon>
        <taxon>Agaricineae</taxon>
        <taxon>Psathyrellaceae</taxon>
        <taxon>Ephemerocybe</taxon>
    </lineage>
</organism>
<dbReference type="CDD" id="cd10207">
    <property type="entry name" value="ASKHA_NBD_Arp10"/>
    <property type="match status" value="1"/>
</dbReference>
<evidence type="ECO:0008006" key="5">
    <source>
        <dbReference type="Google" id="ProtNLM"/>
    </source>
</evidence>
<dbReference type="InterPro" id="IPR004000">
    <property type="entry name" value="Actin"/>
</dbReference>
<dbReference type="SMART" id="SM00268">
    <property type="entry name" value="ACTIN"/>
    <property type="match status" value="1"/>
</dbReference>
<dbReference type="PANTHER" id="PTHR11937">
    <property type="entry name" value="ACTIN"/>
    <property type="match status" value="1"/>
</dbReference>
<dbReference type="EMBL" id="JAACJK010000001">
    <property type="protein sequence ID" value="KAF5342700.1"/>
    <property type="molecule type" value="Genomic_DNA"/>
</dbReference>
<feature type="region of interest" description="Disordered" evidence="2">
    <location>
        <begin position="1"/>
        <end position="29"/>
    </location>
</feature>
<dbReference type="AlphaFoldDB" id="A0A8H5FMK3"/>
<feature type="compositionally biased region" description="Low complexity" evidence="2">
    <location>
        <begin position="592"/>
        <end position="615"/>
    </location>
</feature>
<feature type="region of interest" description="Disordered" evidence="2">
    <location>
        <begin position="454"/>
        <end position="478"/>
    </location>
</feature>
<gene>
    <name evidence="3" type="ORF">D9611_001655</name>
</gene>
<proteinExistence type="inferred from homology"/>
<feature type="compositionally biased region" description="Polar residues" evidence="2">
    <location>
        <begin position="19"/>
        <end position="29"/>
    </location>
</feature>
<sequence>MSNVPTTPRANRTVHHPTTPATNRLNSSHITQASPHYTTTRRHSLYGVEDRVVVDPGSRIWKVGFSGEGKPRDVFFAAGKKAQALWKLSRTSDPQARLEEDKMLEVRLRHCLRSVFHDSLLTDPKARKVIIIETPLLPMYIKEMIARILFENQVPSVSFAPSHLLSLMAVGRITGLVIDCGHLESVALPIFAGRPLFPRIQTTPLAGERLTSHLRALLLMFATYLPPPTSLSAAINVPAANRATRVPPEVLSDLVVEEIKTRCCFVGPALDSRAKFQEEYNAAAGGGADSSSASSDVDMMNVDAESTSSHAGFESITSSQAGEVSSEFSIITNSQAESSVPVSSTVRSEGYLEALASMYKKHSTATDLKMRVTPVQQTGTGMGTLIIPGWIRERAAEVLFEGDVDESSLAETILNALLKIPVDLRKTLASSILVSGGTAMLPGFIPRLHSEIIRSLSTPTPPPSRNSDSSKRRPTLPQYDKYSTLRPLMPYFAILDNPSPPTAQSERARGNAGKAPAFTPAMLAWVGGSLAGALKTGGSEVIRENWDELGEEADESNVHADDAMDISELTTTATPKKSNILPDWTRSPLRPGAPSAIAAKLGAPAAGAHAAVPSTPSTPAPPSATSFNFSRSRSSVAT</sequence>
<accession>A0A8H5FMK3</accession>